<protein>
    <submittedName>
        <fullName evidence="1">Uncharacterized protein</fullName>
    </submittedName>
</protein>
<gene>
    <name evidence="1" type="ORF">WDS16_23190</name>
</gene>
<proteinExistence type="predicted"/>
<dbReference type="EMBL" id="CP147846">
    <property type="protein sequence ID" value="WXG68086.1"/>
    <property type="molecule type" value="Genomic_DNA"/>
</dbReference>
<organism evidence="1 2">
    <name type="scientific">Rhodococcus sovatensis</name>
    <dbReference type="NCBI Taxonomy" id="1805840"/>
    <lineage>
        <taxon>Bacteria</taxon>
        <taxon>Bacillati</taxon>
        <taxon>Actinomycetota</taxon>
        <taxon>Actinomycetes</taxon>
        <taxon>Mycobacteriales</taxon>
        <taxon>Nocardiaceae</taxon>
        <taxon>Rhodococcus</taxon>
    </lineage>
</organism>
<evidence type="ECO:0000313" key="1">
    <source>
        <dbReference type="EMBL" id="WXG68086.1"/>
    </source>
</evidence>
<accession>A0ABZ2PG69</accession>
<sequence length="77" mass="8425">MPWLSEPGATGGGTSPTDVAQILLDHIDAPSGRDRLRLLVGDDAPGQVAAVLHRRHEEYRLEPRFNSAFEGERAPNH</sequence>
<keyword evidence="2" id="KW-1185">Reference proteome</keyword>
<name>A0ABZ2PG69_9NOCA</name>
<reference evidence="1 2" key="1">
    <citation type="submission" date="2024-03" db="EMBL/GenBank/DDBJ databases">
        <title>Natural products discovery in diverse microorganisms through a two-stage MS feature dereplication strategy.</title>
        <authorList>
            <person name="Zhang R."/>
        </authorList>
    </citation>
    <scope>NUCLEOTIDE SEQUENCE [LARGE SCALE GENOMIC DNA]</scope>
    <source>
        <strain evidence="1 2">18930</strain>
    </source>
</reference>
<dbReference type="Proteomes" id="UP001432000">
    <property type="component" value="Chromosome"/>
</dbReference>
<dbReference type="RefSeq" id="WP_338888068.1">
    <property type="nucleotide sequence ID" value="NZ_CP147846.1"/>
</dbReference>
<evidence type="ECO:0000313" key="2">
    <source>
        <dbReference type="Proteomes" id="UP001432000"/>
    </source>
</evidence>